<dbReference type="RefSeq" id="WP_116016283.1">
    <property type="nucleotide sequence ID" value="NZ_QUOT01000001.1"/>
</dbReference>
<sequence>MTRKKKSRKPGVGSSGIRKTDTTNSSVVVSDKKPKKKTGKAAGSRQIEGTKSKKAGNTNKPAKDPRIGSKKPIELGTLASSKTATPAVKHKPNKPRIANVRVIDAAPSLAQQLAAIENDERLQLILAKQEQEEALSSEEVDLYNELMDEYERLSAQLAEQEDTTSAPSNTPDGALDDDDLWNKLDTSDFSDYSDES</sequence>
<dbReference type="Pfam" id="PF04220">
    <property type="entry name" value="YihI"/>
    <property type="match status" value="1"/>
</dbReference>
<evidence type="ECO:0008006" key="6">
    <source>
        <dbReference type="Google" id="ProtNLM"/>
    </source>
</evidence>
<reference evidence="5" key="1">
    <citation type="submission" date="2018-08" db="EMBL/GenBank/DDBJ databases">
        <title>Thalassotalea euphylliae genome.</title>
        <authorList>
            <person name="Summers S."/>
            <person name="Rice S.A."/>
            <person name="Freckelton M.L."/>
            <person name="Nedved B.T."/>
            <person name="Hadfield M.G."/>
        </authorList>
    </citation>
    <scope>NUCLEOTIDE SEQUENCE [LARGE SCALE GENOMIC DNA]</scope>
    <source>
        <strain evidence="5">H3</strain>
    </source>
</reference>
<proteinExistence type="predicted"/>
<feature type="region of interest" description="Disordered" evidence="3">
    <location>
        <begin position="1"/>
        <end position="94"/>
    </location>
</feature>
<protein>
    <recommendedName>
        <fullName evidence="6">GTPase-activating protein</fullName>
    </recommendedName>
</protein>
<dbReference type="AlphaFoldDB" id="A0A3E0U4D6"/>
<accession>A0A3E0U4D6</accession>
<dbReference type="NCBIfam" id="NF003560">
    <property type="entry name" value="PRK05244.1-1"/>
    <property type="match status" value="1"/>
</dbReference>
<dbReference type="Proteomes" id="UP000256899">
    <property type="component" value="Unassembled WGS sequence"/>
</dbReference>
<keyword evidence="2" id="KW-0690">Ribosome biogenesis</keyword>
<keyword evidence="5" id="KW-1185">Reference proteome</keyword>
<organism evidence="4 5">
    <name type="scientific">Thalassotalea euphylliae</name>
    <dbReference type="NCBI Taxonomy" id="1655234"/>
    <lineage>
        <taxon>Bacteria</taxon>
        <taxon>Pseudomonadati</taxon>
        <taxon>Pseudomonadota</taxon>
        <taxon>Gammaproteobacteria</taxon>
        <taxon>Alteromonadales</taxon>
        <taxon>Colwelliaceae</taxon>
        <taxon>Thalassotalea</taxon>
    </lineage>
</organism>
<evidence type="ECO:0000256" key="3">
    <source>
        <dbReference type="SAM" id="MobiDB-lite"/>
    </source>
</evidence>
<feature type="region of interest" description="Disordered" evidence="3">
    <location>
        <begin position="153"/>
        <end position="196"/>
    </location>
</feature>
<evidence type="ECO:0000256" key="1">
    <source>
        <dbReference type="ARBA" id="ARBA00022468"/>
    </source>
</evidence>
<feature type="compositionally biased region" description="Basic and acidic residues" evidence="3">
    <location>
        <begin position="61"/>
        <end position="73"/>
    </location>
</feature>
<keyword evidence="1" id="KW-0343">GTPase activation</keyword>
<evidence type="ECO:0000256" key="2">
    <source>
        <dbReference type="ARBA" id="ARBA00022517"/>
    </source>
</evidence>
<comment type="caution">
    <text evidence="4">The sequence shown here is derived from an EMBL/GenBank/DDBJ whole genome shotgun (WGS) entry which is preliminary data.</text>
</comment>
<gene>
    <name evidence="4" type="ORF">DXX94_12390</name>
</gene>
<dbReference type="InterPro" id="IPR007336">
    <property type="entry name" value="YihI"/>
</dbReference>
<dbReference type="GO" id="GO:0005096">
    <property type="term" value="F:GTPase activator activity"/>
    <property type="evidence" value="ECO:0007669"/>
    <property type="project" value="UniProtKB-KW"/>
</dbReference>
<dbReference type="EMBL" id="QUOT01000001">
    <property type="protein sequence ID" value="REL31447.1"/>
    <property type="molecule type" value="Genomic_DNA"/>
</dbReference>
<dbReference type="GO" id="GO:0042254">
    <property type="term" value="P:ribosome biogenesis"/>
    <property type="evidence" value="ECO:0007669"/>
    <property type="project" value="UniProtKB-KW"/>
</dbReference>
<name>A0A3E0U4D6_9GAMM</name>
<evidence type="ECO:0000313" key="5">
    <source>
        <dbReference type="Proteomes" id="UP000256899"/>
    </source>
</evidence>
<evidence type="ECO:0000313" key="4">
    <source>
        <dbReference type="EMBL" id="REL31447.1"/>
    </source>
</evidence>